<dbReference type="Gene3D" id="3.40.630.30">
    <property type="match status" value="1"/>
</dbReference>
<dbReference type="PROSITE" id="PS51729">
    <property type="entry name" value="GNAT_YJDJ"/>
    <property type="match status" value="1"/>
</dbReference>
<dbReference type="PANTHER" id="PTHR31435:SF10">
    <property type="entry name" value="BSR4717 PROTEIN"/>
    <property type="match status" value="1"/>
</dbReference>
<evidence type="ECO:0000313" key="2">
    <source>
        <dbReference type="EMBL" id="MDT0269776.1"/>
    </source>
</evidence>
<dbReference type="SUPFAM" id="SSF55729">
    <property type="entry name" value="Acyl-CoA N-acyltransferases (Nat)"/>
    <property type="match status" value="1"/>
</dbReference>
<protein>
    <submittedName>
        <fullName evidence="2">GNAT family N-acetyltransferase</fullName>
        <ecNumber evidence="2">2.3.1.-</ecNumber>
    </submittedName>
</protein>
<comment type="caution">
    <text evidence="2">The sequence shown here is derived from an EMBL/GenBank/DDBJ whole genome shotgun (WGS) entry which is preliminary data.</text>
</comment>
<feature type="domain" description="N-acetyltransferase" evidence="1">
    <location>
        <begin position="6"/>
        <end position="92"/>
    </location>
</feature>
<sequence>MSPEVRDNTERSRFEAWMDGEFAGYADYTREEGRVVYPHTEVRIGYEGRGVGGALARAALEDAGRRGVRAVVTCPFIASWLARNPEFQHLAEVPS</sequence>
<accession>A0ABU2JXQ1</accession>
<dbReference type="PANTHER" id="PTHR31435">
    <property type="entry name" value="PROTEIN NATD1"/>
    <property type="match status" value="1"/>
</dbReference>
<dbReference type="Pfam" id="PF14542">
    <property type="entry name" value="Acetyltransf_CG"/>
    <property type="match status" value="1"/>
</dbReference>
<dbReference type="InterPro" id="IPR016181">
    <property type="entry name" value="Acyl_CoA_acyltransferase"/>
</dbReference>
<name>A0ABU2JXQ1_9ACTN</name>
<proteinExistence type="predicted"/>
<keyword evidence="2" id="KW-0012">Acyltransferase</keyword>
<dbReference type="EMBL" id="JAVREO010000019">
    <property type="protein sequence ID" value="MDT0269776.1"/>
    <property type="molecule type" value="Genomic_DNA"/>
</dbReference>
<keyword evidence="2" id="KW-0808">Transferase</keyword>
<keyword evidence="3" id="KW-1185">Reference proteome</keyword>
<evidence type="ECO:0000259" key="1">
    <source>
        <dbReference type="PROSITE" id="PS51729"/>
    </source>
</evidence>
<dbReference type="Proteomes" id="UP001183410">
    <property type="component" value="Unassembled WGS sequence"/>
</dbReference>
<evidence type="ECO:0000313" key="3">
    <source>
        <dbReference type="Proteomes" id="UP001183410"/>
    </source>
</evidence>
<dbReference type="RefSeq" id="WP_311669854.1">
    <property type="nucleotide sequence ID" value="NZ_JAVREO010000019.1"/>
</dbReference>
<dbReference type="InterPro" id="IPR031165">
    <property type="entry name" value="GNAT_YJDJ"/>
</dbReference>
<organism evidence="2 3">
    <name type="scientific">Streptomyces chisholmiae</name>
    <dbReference type="NCBI Taxonomy" id="3075540"/>
    <lineage>
        <taxon>Bacteria</taxon>
        <taxon>Bacillati</taxon>
        <taxon>Actinomycetota</taxon>
        <taxon>Actinomycetes</taxon>
        <taxon>Kitasatosporales</taxon>
        <taxon>Streptomycetaceae</taxon>
        <taxon>Streptomyces</taxon>
    </lineage>
</organism>
<reference evidence="3" key="1">
    <citation type="submission" date="2023-07" db="EMBL/GenBank/DDBJ databases">
        <title>30 novel species of actinomycetes from the DSMZ collection.</title>
        <authorList>
            <person name="Nouioui I."/>
        </authorList>
    </citation>
    <scope>NUCLEOTIDE SEQUENCE [LARGE SCALE GENOMIC DNA]</scope>
    <source>
        <strain evidence="3">DSM 44915</strain>
    </source>
</reference>
<dbReference type="GO" id="GO:0016746">
    <property type="term" value="F:acyltransferase activity"/>
    <property type="evidence" value="ECO:0007669"/>
    <property type="project" value="UniProtKB-KW"/>
</dbReference>
<gene>
    <name evidence="2" type="ORF">RM844_26170</name>
</gene>
<dbReference type="InterPro" id="IPR045057">
    <property type="entry name" value="Gcn5-rel_NAT"/>
</dbReference>
<dbReference type="EC" id="2.3.1.-" evidence="2"/>